<evidence type="ECO:0000313" key="4">
    <source>
        <dbReference type="Proteomes" id="UP000246464"/>
    </source>
</evidence>
<dbReference type="InterPro" id="IPR013106">
    <property type="entry name" value="Ig_V-set"/>
</dbReference>
<dbReference type="EMBL" id="CP026264">
    <property type="protein sequence ID" value="AWP21176.1"/>
    <property type="molecule type" value="Genomic_DNA"/>
</dbReference>
<feature type="chain" id="PRO_5015847742" description="Immunoglobulin domain-containing protein" evidence="1">
    <location>
        <begin position="19"/>
        <end position="177"/>
    </location>
</feature>
<dbReference type="InterPro" id="IPR036179">
    <property type="entry name" value="Ig-like_dom_sf"/>
</dbReference>
<evidence type="ECO:0000256" key="1">
    <source>
        <dbReference type="SAM" id="SignalP"/>
    </source>
</evidence>
<reference evidence="3 4" key="1">
    <citation type="submission" date="2017-12" db="EMBL/GenBank/DDBJ databases">
        <title>Integrating genomic resources of turbot (Scophthalmus maximus) in depth evaluation of genetic and physical mapping variation across individuals.</title>
        <authorList>
            <person name="Martinez P."/>
        </authorList>
    </citation>
    <scope>NUCLEOTIDE SEQUENCE [LARGE SCALE GENOMIC DNA]</scope>
</reference>
<evidence type="ECO:0000313" key="3">
    <source>
        <dbReference type="EMBL" id="AWP21176.1"/>
    </source>
</evidence>
<dbReference type="Gene3D" id="2.60.40.10">
    <property type="entry name" value="Immunoglobulins"/>
    <property type="match status" value="1"/>
</dbReference>
<feature type="signal peptide" evidence="1">
    <location>
        <begin position="1"/>
        <end position="18"/>
    </location>
</feature>
<accession>A0A2U9CZL2</accession>
<proteinExistence type="predicted"/>
<name>A0A2U9CZL2_SCOMX</name>
<dbReference type="Pfam" id="PF07686">
    <property type="entry name" value="V-set"/>
    <property type="match status" value="1"/>
</dbReference>
<keyword evidence="4" id="KW-1185">Reference proteome</keyword>
<dbReference type="Proteomes" id="UP000246464">
    <property type="component" value="Chromosome 22"/>
</dbReference>
<evidence type="ECO:0000259" key="2">
    <source>
        <dbReference type="SMART" id="SM00409"/>
    </source>
</evidence>
<feature type="domain" description="Immunoglobulin" evidence="2">
    <location>
        <begin position="25"/>
        <end position="172"/>
    </location>
</feature>
<organism evidence="3 4">
    <name type="scientific">Scophthalmus maximus</name>
    <name type="common">Turbot</name>
    <name type="synonym">Psetta maxima</name>
    <dbReference type="NCBI Taxonomy" id="52904"/>
    <lineage>
        <taxon>Eukaryota</taxon>
        <taxon>Metazoa</taxon>
        <taxon>Chordata</taxon>
        <taxon>Craniata</taxon>
        <taxon>Vertebrata</taxon>
        <taxon>Euteleostomi</taxon>
        <taxon>Actinopterygii</taxon>
        <taxon>Neopterygii</taxon>
        <taxon>Teleostei</taxon>
        <taxon>Neoteleostei</taxon>
        <taxon>Acanthomorphata</taxon>
        <taxon>Carangaria</taxon>
        <taxon>Pleuronectiformes</taxon>
        <taxon>Pleuronectoidei</taxon>
        <taxon>Scophthalmidae</taxon>
        <taxon>Scophthalmus</taxon>
    </lineage>
</organism>
<dbReference type="SUPFAM" id="SSF48726">
    <property type="entry name" value="Immunoglobulin"/>
    <property type="match status" value="1"/>
</dbReference>
<sequence>MKMISFMIFCYVWFLICSEENSSALIRFSVPEDHHVCLRCGGSDRSRVVWTHRDRDREQVVPVTEHGSDDANEELQRHLLLSDGGLCLLRLDESDGGEYQPRKRWFRRRSGGRRQLIFTRFRNGTSRPEEEGEGGRGRLRFENDALQIQDLQPGDAGEYQCNGEMQARVSVLTGPSS</sequence>
<dbReference type="InterPro" id="IPR003599">
    <property type="entry name" value="Ig_sub"/>
</dbReference>
<gene>
    <name evidence="3" type="ORF">SMAX5B_003174</name>
</gene>
<dbReference type="InterPro" id="IPR013783">
    <property type="entry name" value="Ig-like_fold"/>
</dbReference>
<dbReference type="AlphaFoldDB" id="A0A2U9CZL2"/>
<keyword evidence="1" id="KW-0732">Signal</keyword>
<dbReference type="SMART" id="SM00409">
    <property type="entry name" value="IG"/>
    <property type="match status" value="1"/>
</dbReference>
<protein>
    <recommendedName>
        <fullName evidence="2">Immunoglobulin domain-containing protein</fullName>
    </recommendedName>
</protein>